<organism evidence="2 3">
    <name type="scientific">Plectus sambesii</name>
    <dbReference type="NCBI Taxonomy" id="2011161"/>
    <lineage>
        <taxon>Eukaryota</taxon>
        <taxon>Metazoa</taxon>
        <taxon>Ecdysozoa</taxon>
        <taxon>Nematoda</taxon>
        <taxon>Chromadorea</taxon>
        <taxon>Plectida</taxon>
        <taxon>Plectina</taxon>
        <taxon>Plectoidea</taxon>
        <taxon>Plectidae</taxon>
        <taxon>Plectus</taxon>
    </lineage>
</organism>
<dbReference type="InterPro" id="IPR053014">
    <property type="entry name" value="Cuticle_assoc_divergent"/>
</dbReference>
<dbReference type="WBParaSite" id="PSAMB.scaffold14383size1906.g36026.t1">
    <property type="protein sequence ID" value="PSAMB.scaffold14383size1906.g36026.t1"/>
    <property type="gene ID" value="PSAMB.scaffold14383size1906.g36026"/>
</dbReference>
<dbReference type="PANTHER" id="PTHR46339">
    <property type="entry name" value="PROTEIN CBG15282-RELATED"/>
    <property type="match status" value="1"/>
</dbReference>
<accession>A0A914V194</accession>
<evidence type="ECO:0000313" key="3">
    <source>
        <dbReference type="WBParaSite" id="PSAMB.scaffold14383size1906.g36026.t1"/>
    </source>
</evidence>
<dbReference type="InterPro" id="IPR006149">
    <property type="entry name" value="EB_dom"/>
</dbReference>
<evidence type="ECO:0000313" key="2">
    <source>
        <dbReference type="Proteomes" id="UP000887566"/>
    </source>
</evidence>
<keyword evidence="2" id="KW-1185">Reference proteome</keyword>
<dbReference type="PANTHER" id="PTHR46339:SF8">
    <property type="entry name" value="BPTI_KUNITZ INHIBITOR DOMAIN-CONTAINING PROTEIN"/>
    <property type="match status" value="1"/>
</dbReference>
<protein>
    <submittedName>
        <fullName evidence="3">EB domain-containing protein</fullName>
    </submittedName>
</protein>
<dbReference type="Proteomes" id="UP000887566">
    <property type="component" value="Unplaced"/>
</dbReference>
<reference evidence="3" key="1">
    <citation type="submission" date="2022-11" db="UniProtKB">
        <authorList>
            <consortium name="WormBaseParasite"/>
        </authorList>
    </citation>
    <scope>IDENTIFICATION</scope>
</reference>
<feature type="domain" description="EB" evidence="1">
    <location>
        <begin position="60"/>
        <end position="111"/>
    </location>
</feature>
<dbReference type="AlphaFoldDB" id="A0A914V194"/>
<name>A0A914V194_9BILA</name>
<proteinExistence type="predicted"/>
<sequence length="170" mass="19114">MYNKRMKKCTAFESTRHWSREKRQSASLSTASGSQRVGERCSFNTDCVSGGYCQSGFCTCWSTHVAIQSFCWRKVNPEQAGCSHDEQCSAVWPGAKCSNSVCKCPNDRTPSPTREGPVCHAMGHCPTNGIHPLLYNRNTNTLSRCFFFDLEPELPKADRFLGCDDFPDMY</sequence>
<dbReference type="Pfam" id="PF01683">
    <property type="entry name" value="EB"/>
    <property type="match status" value="1"/>
</dbReference>
<evidence type="ECO:0000259" key="1">
    <source>
        <dbReference type="Pfam" id="PF01683"/>
    </source>
</evidence>